<dbReference type="OrthoDB" id="2686745at2759"/>
<evidence type="ECO:0000256" key="1">
    <source>
        <dbReference type="SAM" id="MobiDB-lite"/>
    </source>
</evidence>
<dbReference type="InParanoid" id="A0A409XEF9"/>
<keyword evidence="3" id="KW-1185">Reference proteome</keyword>
<evidence type="ECO:0000313" key="2">
    <source>
        <dbReference type="EMBL" id="PPQ89173.1"/>
    </source>
</evidence>
<evidence type="ECO:0000313" key="3">
    <source>
        <dbReference type="Proteomes" id="UP000283269"/>
    </source>
</evidence>
<sequence length="190" mass="21760">MEFSSLIVKPGKRSATRESSTIPDIAYLLAQRRSKPPETIQHSTMQRRASTPKRVAFNEDMNVDSSDSQSGDEEDEEDELESGSKLVKLIPKPKGEAGRPGSGGYDLQEELAWSERTYEAVVNLVHDQAKKKHLDLSKSYSKQNKKLVKEICDEVKKEYRVLDDYNKHWPVHDMLKLHLKYTSEAARRRS</sequence>
<dbReference type="Proteomes" id="UP000283269">
    <property type="component" value="Unassembled WGS sequence"/>
</dbReference>
<dbReference type="EMBL" id="NHYD01001932">
    <property type="protein sequence ID" value="PPQ89173.1"/>
    <property type="molecule type" value="Genomic_DNA"/>
</dbReference>
<dbReference type="STRING" id="93625.A0A409XEF9"/>
<feature type="region of interest" description="Disordered" evidence="1">
    <location>
        <begin position="1"/>
        <end position="105"/>
    </location>
</feature>
<feature type="compositionally biased region" description="Polar residues" evidence="1">
    <location>
        <begin position="40"/>
        <end position="49"/>
    </location>
</feature>
<dbReference type="AlphaFoldDB" id="A0A409XEF9"/>
<organism evidence="2 3">
    <name type="scientific">Psilocybe cyanescens</name>
    <dbReference type="NCBI Taxonomy" id="93625"/>
    <lineage>
        <taxon>Eukaryota</taxon>
        <taxon>Fungi</taxon>
        <taxon>Dikarya</taxon>
        <taxon>Basidiomycota</taxon>
        <taxon>Agaricomycotina</taxon>
        <taxon>Agaricomycetes</taxon>
        <taxon>Agaricomycetidae</taxon>
        <taxon>Agaricales</taxon>
        <taxon>Agaricineae</taxon>
        <taxon>Strophariaceae</taxon>
        <taxon>Psilocybe</taxon>
    </lineage>
</organism>
<name>A0A409XEF9_PSICY</name>
<reference evidence="2 3" key="1">
    <citation type="journal article" date="2018" name="Evol. Lett.">
        <title>Horizontal gene cluster transfer increased hallucinogenic mushroom diversity.</title>
        <authorList>
            <person name="Reynolds H.T."/>
            <person name="Vijayakumar V."/>
            <person name="Gluck-Thaler E."/>
            <person name="Korotkin H.B."/>
            <person name="Matheny P.B."/>
            <person name="Slot J.C."/>
        </authorList>
    </citation>
    <scope>NUCLEOTIDE SEQUENCE [LARGE SCALE GENOMIC DNA]</scope>
    <source>
        <strain evidence="2 3">2631</strain>
    </source>
</reference>
<comment type="caution">
    <text evidence="2">The sequence shown here is derived from an EMBL/GenBank/DDBJ whole genome shotgun (WGS) entry which is preliminary data.</text>
</comment>
<gene>
    <name evidence="2" type="ORF">CVT25_000080</name>
</gene>
<accession>A0A409XEF9</accession>
<feature type="compositionally biased region" description="Acidic residues" evidence="1">
    <location>
        <begin position="70"/>
        <end position="81"/>
    </location>
</feature>
<protein>
    <submittedName>
        <fullName evidence="2">Uncharacterized protein</fullName>
    </submittedName>
</protein>
<proteinExistence type="predicted"/>